<keyword evidence="2" id="KW-1185">Reference proteome</keyword>
<reference evidence="1 2" key="1">
    <citation type="journal article" date="2020" name="Cell">
        <title>Large-Scale Comparative Analyses of Tick Genomes Elucidate Their Genetic Diversity and Vector Capacities.</title>
        <authorList>
            <consortium name="Tick Genome and Microbiome Consortium (TIGMIC)"/>
            <person name="Jia N."/>
            <person name="Wang J."/>
            <person name="Shi W."/>
            <person name="Du L."/>
            <person name="Sun Y."/>
            <person name="Zhan W."/>
            <person name="Jiang J.F."/>
            <person name="Wang Q."/>
            <person name="Zhang B."/>
            <person name="Ji P."/>
            <person name="Bell-Sakyi L."/>
            <person name="Cui X.M."/>
            <person name="Yuan T.T."/>
            <person name="Jiang B.G."/>
            <person name="Yang W.F."/>
            <person name="Lam T.T."/>
            <person name="Chang Q.C."/>
            <person name="Ding S.J."/>
            <person name="Wang X.J."/>
            <person name="Zhu J.G."/>
            <person name="Ruan X.D."/>
            <person name="Zhao L."/>
            <person name="Wei J.T."/>
            <person name="Ye R.Z."/>
            <person name="Que T.C."/>
            <person name="Du C.H."/>
            <person name="Zhou Y.H."/>
            <person name="Cheng J.X."/>
            <person name="Dai P.F."/>
            <person name="Guo W.B."/>
            <person name="Han X.H."/>
            <person name="Huang E.J."/>
            <person name="Li L.F."/>
            <person name="Wei W."/>
            <person name="Gao Y.C."/>
            <person name="Liu J.Z."/>
            <person name="Shao H.Z."/>
            <person name="Wang X."/>
            <person name="Wang C.C."/>
            <person name="Yang T.C."/>
            <person name="Huo Q.B."/>
            <person name="Li W."/>
            <person name="Chen H.Y."/>
            <person name="Chen S.E."/>
            <person name="Zhou L.G."/>
            <person name="Ni X.B."/>
            <person name="Tian J.H."/>
            <person name="Sheng Y."/>
            <person name="Liu T."/>
            <person name="Pan Y.S."/>
            <person name="Xia L.Y."/>
            <person name="Li J."/>
            <person name="Zhao F."/>
            <person name="Cao W.C."/>
        </authorList>
    </citation>
    <scope>NUCLEOTIDE SEQUENCE [LARGE SCALE GENOMIC DNA]</scope>
    <source>
        <strain evidence="1">Iper-2018</strain>
    </source>
</reference>
<proteinExistence type="predicted"/>
<sequence>MWKQVGWYRDCLRMWCHQSTPDERSAERAFVEHLQLASQLKVFLWESLKVTLPKKNKACVSAPCPVLFLGDAPAPKNVTEVLVGRPKYSFQPNPNRIEKLCIASVLAKRAEPEE</sequence>
<dbReference type="EMBL" id="JABSTQ010009433">
    <property type="protein sequence ID" value="KAG0429198.1"/>
    <property type="molecule type" value="Genomic_DNA"/>
</dbReference>
<accession>A0AC60Q704</accession>
<dbReference type="Proteomes" id="UP000805193">
    <property type="component" value="Unassembled WGS sequence"/>
</dbReference>
<comment type="caution">
    <text evidence="1">The sequence shown here is derived from an EMBL/GenBank/DDBJ whole genome shotgun (WGS) entry which is preliminary data.</text>
</comment>
<evidence type="ECO:0000313" key="2">
    <source>
        <dbReference type="Proteomes" id="UP000805193"/>
    </source>
</evidence>
<organism evidence="1 2">
    <name type="scientific">Ixodes persulcatus</name>
    <name type="common">Taiga tick</name>
    <dbReference type="NCBI Taxonomy" id="34615"/>
    <lineage>
        <taxon>Eukaryota</taxon>
        <taxon>Metazoa</taxon>
        <taxon>Ecdysozoa</taxon>
        <taxon>Arthropoda</taxon>
        <taxon>Chelicerata</taxon>
        <taxon>Arachnida</taxon>
        <taxon>Acari</taxon>
        <taxon>Parasitiformes</taxon>
        <taxon>Ixodida</taxon>
        <taxon>Ixodoidea</taxon>
        <taxon>Ixodidae</taxon>
        <taxon>Ixodinae</taxon>
        <taxon>Ixodes</taxon>
    </lineage>
</organism>
<evidence type="ECO:0000313" key="1">
    <source>
        <dbReference type="EMBL" id="KAG0429198.1"/>
    </source>
</evidence>
<name>A0AC60Q704_IXOPE</name>
<gene>
    <name evidence="1" type="ORF">HPB47_023879</name>
</gene>
<protein>
    <submittedName>
        <fullName evidence="1">Uncharacterized protein</fullName>
    </submittedName>
</protein>